<reference evidence="2" key="1">
    <citation type="submission" date="2022-11" db="EMBL/GenBank/DDBJ databases">
        <title>Genome Resource of Sclerotinia nivalis Strain SnTB1, a Plant Pathogen Isolated from American Ginseng.</title>
        <authorList>
            <person name="Fan S."/>
        </authorList>
    </citation>
    <scope>NUCLEOTIDE SEQUENCE</scope>
    <source>
        <strain evidence="2">SnTB1</strain>
    </source>
</reference>
<protein>
    <submittedName>
        <fullName evidence="2">Uncharacterized protein</fullName>
    </submittedName>
</protein>
<proteinExistence type="predicted"/>
<dbReference type="Proteomes" id="UP001152300">
    <property type="component" value="Unassembled WGS sequence"/>
</dbReference>
<feature type="region of interest" description="Disordered" evidence="1">
    <location>
        <begin position="445"/>
        <end position="559"/>
    </location>
</feature>
<gene>
    <name evidence="2" type="ORF">OCU04_002929</name>
</gene>
<organism evidence="2 3">
    <name type="scientific">Sclerotinia nivalis</name>
    <dbReference type="NCBI Taxonomy" id="352851"/>
    <lineage>
        <taxon>Eukaryota</taxon>
        <taxon>Fungi</taxon>
        <taxon>Dikarya</taxon>
        <taxon>Ascomycota</taxon>
        <taxon>Pezizomycotina</taxon>
        <taxon>Leotiomycetes</taxon>
        <taxon>Helotiales</taxon>
        <taxon>Sclerotiniaceae</taxon>
        <taxon>Sclerotinia</taxon>
    </lineage>
</organism>
<feature type="region of interest" description="Disordered" evidence="1">
    <location>
        <begin position="149"/>
        <end position="210"/>
    </location>
</feature>
<name>A0A9X0AUN0_9HELO</name>
<comment type="caution">
    <text evidence="2">The sequence shown here is derived from an EMBL/GenBank/DDBJ whole genome shotgun (WGS) entry which is preliminary data.</text>
</comment>
<keyword evidence="3" id="KW-1185">Reference proteome</keyword>
<feature type="compositionally biased region" description="Polar residues" evidence="1">
    <location>
        <begin position="182"/>
        <end position="191"/>
    </location>
</feature>
<feature type="region of interest" description="Disordered" evidence="1">
    <location>
        <begin position="309"/>
        <end position="345"/>
    </location>
</feature>
<accession>A0A9X0AUN0</accession>
<feature type="compositionally biased region" description="Low complexity" evidence="1">
    <location>
        <begin position="505"/>
        <end position="523"/>
    </location>
</feature>
<dbReference type="EMBL" id="JAPEIS010000002">
    <property type="protein sequence ID" value="KAJ8069267.1"/>
    <property type="molecule type" value="Genomic_DNA"/>
</dbReference>
<evidence type="ECO:0000256" key="1">
    <source>
        <dbReference type="SAM" id="MobiDB-lite"/>
    </source>
</evidence>
<sequence length="849" mass="95248">MSEIEDDVPFLLRDRRIKAVRDRFHRPPTANELRAIDALPLEPRRNLNDTSPNGQKIYDLLKAFEKSGYVEGLEEAGRLLWAQVFAEPDFSQMPRREPISITRDIATSGYVEVRCMASRRPASQPKEKPAQQSAAEKVLSINTTSNAFAGSPQKSWMTKGVSVSPSPRRASISSTENDKNNEPATSDFQPQYTPPIPFRPAQSGQQTQNHASTFVNQVPGASPNIYNSGVYTPWPLHSNSQQHQYASPYSIQGPTNSMSSILERGDPTRDPISRVNYTSNELNEYNPSMVNLYDPTESQSHYFATLGAERRDPNPLSYSTPQHPPSGYPNSGMSSPGNNYAHPTPPSMRQHFIQPSNDTVYPNHTMTGSSRTPYDPSTPPFHPAISSQAQALFFSRKEAERDELARITSNIHQSLSSLPDSHENQQVASSSRMAAANTLANMANTDRTTQLTPGASTYQSPSSATTSMTPGQSSNNPFVIRDDMGFIHSQDLTYQDPNPTPINPQPTTSDRNSASSSTNLTATVPNPPQPTSKKARTPLPNTPRPQFGKLIPENPISGTIFSTNTKHDLLVSKAKKESIKKALIPLPPAFTQIDGASDPASYQHDTTDYARLPTKDLNVDLDVQANYMSHLPPSQEPSFSYPDPSTNTAAEFTFFDPYNDDEDTYTEQPVYIPPSYLAHLPQPPRHLFQPTPSRPPPPAPHLRPHTPEYLLFPPVAASSTKKPWPRPPSPIEGYRQFTFVRDRISLQLSAKRRTEINLDTGEYRYAMDSQETNRGYKMDGTRIRTDERFFRKKRMTKKVLAKMELERVEEEERRKKECLHEAIRPEYGDMFRRFREDGEVSTQLDLQQK</sequence>
<feature type="compositionally biased region" description="Polar residues" evidence="1">
    <location>
        <begin position="328"/>
        <end position="338"/>
    </location>
</feature>
<feature type="compositionally biased region" description="Polar residues" evidence="1">
    <location>
        <begin position="149"/>
        <end position="175"/>
    </location>
</feature>
<evidence type="ECO:0000313" key="2">
    <source>
        <dbReference type="EMBL" id="KAJ8069267.1"/>
    </source>
</evidence>
<feature type="compositionally biased region" description="Polar residues" evidence="1">
    <location>
        <begin position="446"/>
        <end position="477"/>
    </location>
</feature>
<evidence type="ECO:0000313" key="3">
    <source>
        <dbReference type="Proteomes" id="UP001152300"/>
    </source>
</evidence>
<dbReference type="OrthoDB" id="3549890at2759"/>
<dbReference type="AlphaFoldDB" id="A0A9X0AUN0"/>